<dbReference type="PANTHER" id="PTHR36766">
    <property type="entry name" value="PLANT BROAD-SPECTRUM MILDEW RESISTANCE PROTEIN RPW8"/>
    <property type="match status" value="1"/>
</dbReference>
<evidence type="ECO:0000313" key="2">
    <source>
        <dbReference type="RefSeq" id="XP_029116811.1"/>
    </source>
</evidence>
<dbReference type="Proteomes" id="UP000504607">
    <property type="component" value="Unplaced"/>
</dbReference>
<sequence length="223" mass="25085">MRNPTSLGELSIINCPRLRLLSEGGLPFKLESLYIEKCQQLTLLSGMQNLTSLGALTIKKCPKLQIMVPDQLSSMPHLVDIIDCPGLVNWCEIQKISCIQVVSGIKLTISNTWEKIMHVFDDLTSIEHLRFTNSWHVLPETFSISILEDLTIWGCTHIPPISCLPELTSLQSLVLKDCLGVRLLPDELLPSTLKSLVVDSCEDLRCLRLAQQNRDALKELQRL</sequence>
<dbReference type="Gene3D" id="3.80.10.10">
    <property type="entry name" value="Ribonuclease Inhibitor"/>
    <property type="match status" value="1"/>
</dbReference>
<accession>A0A8N4ESG0</accession>
<dbReference type="PANTHER" id="PTHR36766:SF51">
    <property type="entry name" value="DISEASE RESISTANCE RPP13-LIKE PROTEIN 1"/>
    <property type="match status" value="1"/>
</dbReference>
<dbReference type="InterPro" id="IPR032675">
    <property type="entry name" value="LRR_dom_sf"/>
</dbReference>
<gene>
    <name evidence="2 3" type="primary">LOC105032332</name>
</gene>
<protein>
    <submittedName>
        <fullName evidence="2 3">Disease resistance protein At3g14460</fullName>
    </submittedName>
</protein>
<dbReference type="AlphaFoldDB" id="A0A8N4ESG0"/>
<keyword evidence="1" id="KW-1185">Reference proteome</keyword>
<organism evidence="1 3">
    <name type="scientific">Elaeis guineensis var. tenera</name>
    <name type="common">Oil palm</name>
    <dbReference type="NCBI Taxonomy" id="51953"/>
    <lineage>
        <taxon>Eukaryota</taxon>
        <taxon>Viridiplantae</taxon>
        <taxon>Streptophyta</taxon>
        <taxon>Embryophyta</taxon>
        <taxon>Tracheophyta</taxon>
        <taxon>Spermatophyta</taxon>
        <taxon>Magnoliopsida</taxon>
        <taxon>Liliopsida</taxon>
        <taxon>Arecaceae</taxon>
        <taxon>Arecoideae</taxon>
        <taxon>Cocoseae</taxon>
        <taxon>Elaeidinae</taxon>
        <taxon>Elaeis</taxon>
    </lineage>
</organism>
<dbReference type="RefSeq" id="XP_029116812.1">
    <property type="nucleotide sequence ID" value="XM_029260979.1"/>
</dbReference>
<evidence type="ECO:0000313" key="1">
    <source>
        <dbReference type="Proteomes" id="UP000504607"/>
    </source>
</evidence>
<dbReference type="RefSeq" id="XP_029116811.1">
    <property type="nucleotide sequence ID" value="XM_029260978.1"/>
</dbReference>
<evidence type="ECO:0000313" key="3">
    <source>
        <dbReference type="RefSeq" id="XP_029116812.1"/>
    </source>
</evidence>
<proteinExistence type="predicted"/>
<dbReference type="SUPFAM" id="SSF52058">
    <property type="entry name" value="L domain-like"/>
    <property type="match status" value="1"/>
</dbReference>
<dbReference type="OrthoDB" id="2018313at2759"/>
<name>A0A8N4ESG0_ELAGV</name>
<reference evidence="2 3" key="1">
    <citation type="submission" date="2025-04" db="UniProtKB">
        <authorList>
            <consortium name="RefSeq"/>
        </authorList>
    </citation>
    <scope>IDENTIFICATION</scope>
</reference>